<evidence type="ECO:0000313" key="3">
    <source>
        <dbReference type="Proteomes" id="UP000015354"/>
    </source>
</evidence>
<name>S9UBY3_9TRYP</name>
<organism evidence="2 3">
    <name type="scientific">Strigomonas culicis</name>
    <dbReference type="NCBI Taxonomy" id="28005"/>
    <lineage>
        <taxon>Eukaryota</taxon>
        <taxon>Discoba</taxon>
        <taxon>Euglenozoa</taxon>
        <taxon>Kinetoplastea</taxon>
        <taxon>Metakinetoplastina</taxon>
        <taxon>Trypanosomatida</taxon>
        <taxon>Trypanosomatidae</taxon>
        <taxon>Strigomonadinae</taxon>
        <taxon>Strigomonas</taxon>
    </lineage>
</organism>
<comment type="caution">
    <text evidence="2">The sequence shown here is derived from an EMBL/GenBank/DDBJ whole genome shotgun (WGS) entry which is preliminary data.</text>
</comment>
<evidence type="ECO:0000256" key="1">
    <source>
        <dbReference type="SAM" id="SignalP"/>
    </source>
</evidence>
<keyword evidence="1" id="KW-0732">Signal</keyword>
<proteinExistence type="predicted"/>
<evidence type="ECO:0008006" key="4">
    <source>
        <dbReference type="Google" id="ProtNLM"/>
    </source>
</evidence>
<reference evidence="2 3" key="1">
    <citation type="journal article" date="2013" name="PLoS ONE">
        <title>Predicting the Proteins of Angomonas deanei, Strigomonas culicis and Their Respective Endosymbionts Reveals New Aspects of the Trypanosomatidae Family.</title>
        <authorList>
            <person name="Motta M.C."/>
            <person name="Martins A.C."/>
            <person name="de Souza S.S."/>
            <person name="Catta-Preta C.M."/>
            <person name="Silva R."/>
            <person name="Klein C.C."/>
            <person name="de Almeida L.G."/>
            <person name="de Lima Cunha O."/>
            <person name="Ciapina L.P."/>
            <person name="Brocchi M."/>
            <person name="Colabardini A.C."/>
            <person name="de Araujo Lima B."/>
            <person name="Machado C.R."/>
            <person name="de Almeida Soares C.M."/>
            <person name="Probst C.M."/>
            <person name="de Menezes C.B."/>
            <person name="Thompson C.E."/>
            <person name="Bartholomeu D.C."/>
            <person name="Gradia D.F."/>
            <person name="Pavoni D.P."/>
            <person name="Grisard E.C."/>
            <person name="Fantinatti-Garboggini F."/>
            <person name="Marchini F.K."/>
            <person name="Rodrigues-Luiz G.F."/>
            <person name="Wagner G."/>
            <person name="Goldman G.H."/>
            <person name="Fietto J.L."/>
            <person name="Elias M.C."/>
            <person name="Goldman M.H."/>
            <person name="Sagot M.F."/>
            <person name="Pereira M."/>
            <person name="Stoco P.H."/>
            <person name="de Mendonca-Neto R.P."/>
            <person name="Teixeira S.M."/>
            <person name="Maciel T.E."/>
            <person name="de Oliveira Mendes T.A."/>
            <person name="Urmenyi T.P."/>
            <person name="de Souza W."/>
            <person name="Schenkman S."/>
            <person name="de Vasconcelos A.T."/>
        </authorList>
    </citation>
    <scope>NUCLEOTIDE SEQUENCE [LARGE SCALE GENOMIC DNA]</scope>
</reference>
<feature type="chain" id="PRO_5004571315" description="START domain-containing protein" evidence="1">
    <location>
        <begin position="19"/>
        <end position="359"/>
    </location>
</feature>
<dbReference type="AlphaFoldDB" id="S9UBY3"/>
<keyword evidence="3" id="KW-1185">Reference proteome</keyword>
<evidence type="ECO:0000313" key="2">
    <source>
        <dbReference type="EMBL" id="EPY26249.1"/>
    </source>
</evidence>
<accession>S9UBY3</accession>
<sequence length="359" mass="40102">MRGLVAGVFSFCIGVTTSSVYCSCPSASTDELKRCADFLDHNCRWTVDFSNMESFGRNTASGQASLQILRTQTPYISSLGVASPFMRMICFLPSVSTPKVAEYIADINLRKSWDENYGSFEKEKDDPIVQSTIIPYARPIEAVAGHFGVCEGDACKLEPNVQQRLVDSNFYAHRVRTGFADYFGIADRLFFYKRNTYLYVPRSRPDAAPMVDILYDGNTRLVRAMEASGDATSRWIERVRDEGHFEPAFMNYQHVVLVPIADAERQLFANSDTLKALATSGSMFDEMSSKRLYRIAKSTAAASEGEAVGVKGTLLIMTSANEVGVPRFIPLWSQKRISARVTLKAYEHLLLAMDRSNNE</sequence>
<feature type="signal peptide" evidence="1">
    <location>
        <begin position="1"/>
        <end position="18"/>
    </location>
</feature>
<dbReference type="EMBL" id="ATMH01006246">
    <property type="protein sequence ID" value="EPY26249.1"/>
    <property type="molecule type" value="Genomic_DNA"/>
</dbReference>
<protein>
    <recommendedName>
        <fullName evidence="4">START domain-containing protein</fullName>
    </recommendedName>
</protein>
<gene>
    <name evidence="2" type="ORF">STCU_06246</name>
</gene>
<dbReference type="OrthoDB" id="271534at2759"/>
<dbReference type="Proteomes" id="UP000015354">
    <property type="component" value="Unassembled WGS sequence"/>
</dbReference>